<keyword evidence="2" id="KW-1185">Reference proteome</keyword>
<reference evidence="1" key="1">
    <citation type="submission" date="2024-02" db="EMBL/GenBank/DDBJ databases">
        <title>Metagenome Assembled Genome of Zalaria obscura JY119.</title>
        <authorList>
            <person name="Vighnesh L."/>
            <person name="Jagadeeshwari U."/>
            <person name="Venkata Ramana C."/>
            <person name="Sasikala C."/>
        </authorList>
    </citation>
    <scope>NUCLEOTIDE SEQUENCE</scope>
    <source>
        <strain evidence="1">JY119</strain>
    </source>
</reference>
<proteinExistence type="predicted"/>
<dbReference type="Proteomes" id="UP001320706">
    <property type="component" value="Unassembled WGS sequence"/>
</dbReference>
<dbReference type="EMBL" id="JAMKPW020000004">
    <property type="protein sequence ID" value="KAK8219197.1"/>
    <property type="molecule type" value="Genomic_DNA"/>
</dbReference>
<evidence type="ECO:0000313" key="1">
    <source>
        <dbReference type="EMBL" id="KAK8219197.1"/>
    </source>
</evidence>
<comment type="caution">
    <text evidence="1">The sequence shown here is derived from an EMBL/GenBank/DDBJ whole genome shotgun (WGS) entry which is preliminary data.</text>
</comment>
<name>A0ACC3SQ81_9PEZI</name>
<gene>
    <name evidence="1" type="ORF">M8818_000929</name>
</gene>
<evidence type="ECO:0000313" key="2">
    <source>
        <dbReference type="Proteomes" id="UP001320706"/>
    </source>
</evidence>
<sequence>MARKARQRISYVLPLANSAGGHRLGVNGLAVDREQSLLYTGGRDGVICAWDLNTDLQNPQPSVPDSKPSPPPATSFRQEVQAHTHWINDIALAQSNEALVSASSDITVKIWRPAAQDVLPPQTLGLHNDYVKVLAVPNPHSSWVASGGLDRKICLWDLNGHGQTLSINIGEDEAGNTLSRDKGSVYALGTTSSILASGGPESTVRLWDPRTGKRITKFVGHTDNIRDVLISDDGATIMTASSDQTVKVWSVTGGRCMYTFTMHDSSVWSLYSEHPQLSVFYSSDKHGLVAKTDTRGCAELDEGLSVAVCQEHEGVHKLVCAGDNIWTATSRPSINRWKDVDTTDAEMQVPDNYTKGHSHRTSIGTARSRIPSPPPQSPPGTSRGIAGAVAPARTQIPLKHVLRLSNAVYFPTPIPRDSEIAALPGGRKNTMTEITDSDAHIMQPFRSQPEFSIEGQNGLIKHVMLNDRKRVLTLDTAGEVMMWDLLKCVPIKSFGKRHLEDVTPEVNTVESVANWCTVDTRTGSLAVVLEENNCFDAEMYADELDLDEDIEFKEDQRRDSTRSSISQVPVE</sequence>
<accession>A0ACC3SQ81</accession>
<organism evidence="1 2">
    <name type="scientific">Zalaria obscura</name>
    <dbReference type="NCBI Taxonomy" id="2024903"/>
    <lineage>
        <taxon>Eukaryota</taxon>
        <taxon>Fungi</taxon>
        <taxon>Dikarya</taxon>
        <taxon>Ascomycota</taxon>
        <taxon>Pezizomycotina</taxon>
        <taxon>Dothideomycetes</taxon>
        <taxon>Dothideomycetidae</taxon>
        <taxon>Dothideales</taxon>
        <taxon>Zalariaceae</taxon>
        <taxon>Zalaria</taxon>
    </lineage>
</organism>
<protein>
    <submittedName>
        <fullName evidence="1">Uncharacterized protein</fullName>
    </submittedName>
</protein>